<accession>A0ABW5E0Q7</accession>
<dbReference type="EMBL" id="JBHUJC010000019">
    <property type="protein sequence ID" value="MFD2276137.1"/>
    <property type="molecule type" value="Genomic_DNA"/>
</dbReference>
<evidence type="ECO:0000313" key="11">
    <source>
        <dbReference type="EMBL" id="MFD2276137.1"/>
    </source>
</evidence>
<dbReference type="PANTHER" id="PTHR32248:SF4">
    <property type="entry name" value="RNA POLYMERASE SIGMA-54 FACTOR"/>
    <property type="match status" value="1"/>
</dbReference>
<comment type="similarity">
    <text evidence="1">Belongs to the sigma-54 factor family.</text>
</comment>
<dbReference type="PROSITE" id="PS50044">
    <property type="entry name" value="SIGMA54_3"/>
    <property type="match status" value="1"/>
</dbReference>
<evidence type="ECO:0000259" key="10">
    <source>
        <dbReference type="Pfam" id="PF04963"/>
    </source>
</evidence>
<protein>
    <submittedName>
        <fullName evidence="11">RNA polymerase factor sigma-54</fullName>
    </submittedName>
</protein>
<evidence type="ECO:0000256" key="2">
    <source>
        <dbReference type="ARBA" id="ARBA00022478"/>
    </source>
</evidence>
<evidence type="ECO:0000256" key="8">
    <source>
        <dbReference type="ARBA" id="ARBA00023163"/>
    </source>
</evidence>
<dbReference type="PROSITE" id="PS00718">
    <property type="entry name" value="SIGMA54_2"/>
    <property type="match status" value="1"/>
</dbReference>
<dbReference type="InterPro" id="IPR038709">
    <property type="entry name" value="RpoN_core-bd_sf"/>
</dbReference>
<comment type="caution">
    <text evidence="11">The sequence shown here is derived from an EMBL/GenBank/DDBJ whole genome shotgun (WGS) entry which is preliminary data.</text>
</comment>
<dbReference type="Gene3D" id="1.10.10.1330">
    <property type="entry name" value="RNA polymerase sigma-54 factor, core-binding domain"/>
    <property type="match status" value="1"/>
</dbReference>
<dbReference type="PRINTS" id="PR00045">
    <property type="entry name" value="SIGMA54FCT"/>
</dbReference>
<evidence type="ECO:0000256" key="3">
    <source>
        <dbReference type="ARBA" id="ARBA00022679"/>
    </source>
</evidence>
<dbReference type="Pfam" id="PF00309">
    <property type="entry name" value="Sigma54_AID"/>
    <property type="match status" value="1"/>
</dbReference>
<evidence type="ECO:0000313" key="12">
    <source>
        <dbReference type="Proteomes" id="UP001597297"/>
    </source>
</evidence>
<reference evidence="12" key="1">
    <citation type="journal article" date="2019" name="Int. J. Syst. Evol. Microbiol.">
        <title>The Global Catalogue of Microorganisms (GCM) 10K type strain sequencing project: providing services to taxonomists for standard genome sequencing and annotation.</title>
        <authorList>
            <consortium name="The Broad Institute Genomics Platform"/>
            <consortium name="The Broad Institute Genome Sequencing Center for Infectious Disease"/>
            <person name="Wu L."/>
            <person name="Ma J."/>
        </authorList>
    </citation>
    <scope>NUCLEOTIDE SEQUENCE [LARGE SCALE GENOMIC DNA]</scope>
    <source>
        <strain evidence="12">JCM 16545</strain>
    </source>
</reference>
<sequence>MAGIDLHHNLSQSQVLSPQMRQSLEVLQANSLELGQILQQALLTNPVLEIDRDEEQFEESLTPDAEHDMETLSELDDDFRELSITEHRTTSSSADDDAKREHLYNSIVAPETLQQHLLSQLALAALPDETKQVATLLIGYINDRGFFDTPLEDIAIANNLPLRTVERAQIALQNFDPPGAAATDLTECLLIQLAKRDMLGSLEYRIVAEHLDTLARKRIPEIARKLGVTTEAVNQAAETITTLTPDPGAEFDPTSNPHITPDLVVFRNASNNLEIQLTNDNIPDINISNAYKDLMASTDDNTARQYLRDQIRDGKILIRSVSQRQETLYKLALELVKRQPEFFDEGPKALKPLTMNDIAETIEVHPATISRAVAGKYVLTPHGLFELRTFFTTGFTTDQGKEVSNTGIRETIQQLISNENPQKPLSDSAIEKTLKEKGIKVARRTIAKYRDQLNILPSHLRKQF</sequence>
<dbReference type="Gene3D" id="1.10.10.60">
    <property type="entry name" value="Homeodomain-like"/>
    <property type="match status" value="1"/>
</dbReference>
<evidence type="ECO:0000256" key="5">
    <source>
        <dbReference type="ARBA" id="ARBA00023015"/>
    </source>
</evidence>
<dbReference type="RefSeq" id="WP_377095358.1">
    <property type="nucleotide sequence ID" value="NZ_JBHSJM010000001.1"/>
</dbReference>
<keyword evidence="2" id="KW-0240">DNA-directed RNA polymerase</keyword>
<dbReference type="InterPro" id="IPR000394">
    <property type="entry name" value="RNA_pol_sigma_54"/>
</dbReference>
<keyword evidence="4" id="KW-0548">Nucleotidyltransferase</keyword>
<dbReference type="InterPro" id="IPR007634">
    <property type="entry name" value="RNA_pol_sigma_54_DNA-bd"/>
</dbReference>
<dbReference type="PANTHER" id="PTHR32248">
    <property type="entry name" value="RNA POLYMERASE SIGMA-54 FACTOR"/>
    <property type="match status" value="1"/>
</dbReference>
<keyword evidence="12" id="KW-1185">Reference proteome</keyword>
<keyword evidence="5" id="KW-0805">Transcription regulation</keyword>
<organism evidence="11 12">
    <name type="scientific">Rubritalea spongiae</name>
    <dbReference type="NCBI Taxonomy" id="430797"/>
    <lineage>
        <taxon>Bacteria</taxon>
        <taxon>Pseudomonadati</taxon>
        <taxon>Verrucomicrobiota</taxon>
        <taxon>Verrucomicrobiia</taxon>
        <taxon>Verrucomicrobiales</taxon>
        <taxon>Rubritaleaceae</taxon>
        <taxon>Rubritalea</taxon>
    </lineage>
</organism>
<dbReference type="InterPro" id="IPR007046">
    <property type="entry name" value="RNA_pol_sigma_54_core-bd"/>
</dbReference>
<gene>
    <name evidence="11" type="primary">rpoN</name>
    <name evidence="11" type="ORF">ACFSQZ_06640</name>
</gene>
<dbReference type="Pfam" id="PF04552">
    <property type="entry name" value="Sigma54_DBD"/>
    <property type="match status" value="1"/>
</dbReference>
<evidence type="ECO:0000256" key="6">
    <source>
        <dbReference type="ARBA" id="ARBA00023082"/>
    </source>
</evidence>
<dbReference type="Proteomes" id="UP001597297">
    <property type="component" value="Unassembled WGS sequence"/>
</dbReference>
<keyword evidence="7" id="KW-0238">DNA-binding</keyword>
<dbReference type="PIRSF" id="PIRSF000774">
    <property type="entry name" value="RpoN"/>
    <property type="match status" value="1"/>
</dbReference>
<evidence type="ECO:0000256" key="7">
    <source>
        <dbReference type="ARBA" id="ARBA00023125"/>
    </source>
</evidence>
<feature type="domain" description="RNA polymerase sigma factor 54 core-binding" evidence="10">
    <location>
        <begin position="106"/>
        <end position="291"/>
    </location>
</feature>
<keyword evidence="3" id="KW-0808">Transferase</keyword>
<evidence type="ECO:0000256" key="1">
    <source>
        <dbReference type="ARBA" id="ARBA00008798"/>
    </source>
</evidence>
<dbReference type="NCBIfam" id="TIGR02395">
    <property type="entry name" value="rpoN_sigma"/>
    <property type="match status" value="1"/>
</dbReference>
<evidence type="ECO:0000259" key="9">
    <source>
        <dbReference type="Pfam" id="PF04552"/>
    </source>
</evidence>
<name>A0ABW5E0Q7_9BACT</name>
<keyword evidence="6" id="KW-0731">Sigma factor</keyword>
<dbReference type="Pfam" id="PF04963">
    <property type="entry name" value="Sigma54_CBD"/>
    <property type="match status" value="1"/>
</dbReference>
<proteinExistence type="inferred from homology"/>
<evidence type="ECO:0000256" key="4">
    <source>
        <dbReference type="ARBA" id="ARBA00022695"/>
    </source>
</evidence>
<keyword evidence="8" id="KW-0804">Transcription</keyword>
<feature type="domain" description="RNA polymerase sigma factor 54 DNA-binding" evidence="9">
    <location>
        <begin position="305"/>
        <end position="463"/>
    </location>
</feature>